<evidence type="ECO:0000259" key="1">
    <source>
        <dbReference type="PROSITE" id="PS51126"/>
    </source>
</evidence>
<dbReference type="PROSITE" id="PS51126">
    <property type="entry name" value="DILUTE"/>
    <property type="match status" value="1"/>
</dbReference>
<organism evidence="2 3">
    <name type="scientific">Hibiscus sabdariffa</name>
    <name type="common">roselle</name>
    <dbReference type="NCBI Taxonomy" id="183260"/>
    <lineage>
        <taxon>Eukaryota</taxon>
        <taxon>Viridiplantae</taxon>
        <taxon>Streptophyta</taxon>
        <taxon>Embryophyta</taxon>
        <taxon>Tracheophyta</taxon>
        <taxon>Spermatophyta</taxon>
        <taxon>Magnoliopsida</taxon>
        <taxon>eudicotyledons</taxon>
        <taxon>Gunneridae</taxon>
        <taxon>Pentapetalae</taxon>
        <taxon>rosids</taxon>
        <taxon>malvids</taxon>
        <taxon>Malvales</taxon>
        <taxon>Malvaceae</taxon>
        <taxon>Malvoideae</taxon>
        <taxon>Hibiscus</taxon>
    </lineage>
</organism>
<accession>A0ABR2E9F7</accession>
<evidence type="ECO:0000313" key="3">
    <source>
        <dbReference type="Proteomes" id="UP001472677"/>
    </source>
</evidence>
<reference evidence="2 3" key="1">
    <citation type="journal article" date="2024" name="G3 (Bethesda)">
        <title>Genome assembly of Hibiscus sabdariffa L. provides insights into metabolisms of medicinal natural products.</title>
        <authorList>
            <person name="Kim T."/>
        </authorList>
    </citation>
    <scope>NUCLEOTIDE SEQUENCE [LARGE SCALE GENOMIC DNA]</scope>
    <source>
        <strain evidence="2">TK-2024</strain>
        <tissue evidence="2">Old leaves</tissue>
    </source>
</reference>
<sequence>MFVIAFQVMPEKSKISYDEITNNLCTVLSVQQFYEVCTLYSDDNNGDTVSADVISQMKLLMTDDSEDDDGSSVLLDEDSSITFLVEDITTSMKVEEFTDVKPSAELAENPDFQFLLE</sequence>
<dbReference type="InterPro" id="IPR002710">
    <property type="entry name" value="Dilute_dom"/>
</dbReference>
<protein>
    <recommendedName>
        <fullName evidence="1">Dilute domain-containing protein</fullName>
    </recommendedName>
</protein>
<dbReference type="Proteomes" id="UP001472677">
    <property type="component" value="Unassembled WGS sequence"/>
</dbReference>
<dbReference type="InterPro" id="IPR052072">
    <property type="entry name" value="Vascular_dev_regulator"/>
</dbReference>
<feature type="domain" description="Dilute" evidence="1">
    <location>
        <begin position="1"/>
        <end position="63"/>
    </location>
</feature>
<gene>
    <name evidence="2" type="ORF">V6N12_009391</name>
</gene>
<dbReference type="EMBL" id="JBBPBM010000018">
    <property type="protein sequence ID" value="KAK8555243.1"/>
    <property type="molecule type" value="Genomic_DNA"/>
</dbReference>
<keyword evidence="3" id="KW-1185">Reference proteome</keyword>
<evidence type="ECO:0000313" key="2">
    <source>
        <dbReference type="EMBL" id="KAK8555243.1"/>
    </source>
</evidence>
<name>A0ABR2E9F7_9ROSI</name>
<proteinExistence type="predicted"/>
<comment type="caution">
    <text evidence="2">The sequence shown here is derived from an EMBL/GenBank/DDBJ whole genome shotgun (WGS) entry which is preliminary data.</text>
</comment>
<dbReference type="PANTHER" id="PTHR16027">
    <property type="entry name" value="DILUTE DOMAIN-CONTAINING PROTEIN YPR089W"/>
    <property type="match status" value="1"/>
</dbReference>
<dbReference type="PANTHER" id="PTHR16027:SF6">
    <property type="entry name" value="DILUTE DOMAIN-CONTAINING PROTEIN"/>
    <property type="match status" value="1"/>
</dbReference>